<feature type="compositionally biased region" description="Basic and acidic residues" evidence="6">
    <location>
        <begin position="278"/>
        <end position="302"/>
    </location>
</feature>
<feature type="transmembrane region" description="Helical" evidence="7">
    <location>
        <begin position="372"/>
        <end position="394"/>
    </location>
</feature>
<dbReference type="EMBL" id="BAABHJ010000008">
    <property type="protein sequence ID" value="GAA4608067.1"/>
    <property type="molecule type" value="Genomic_DNA"/>
</dbReference>
<dbReference type="CDD" id="cd14014">
    <property type="entry name" value="STKc_PknB_like"/>
    <property type="match status" value="1"/>
</dbReference>
<feature type="binding site" evidence="5">
    <location>
        <position position="49"/>
    </location>
    <ligand>
        <name>ATP</name>
        <dbReference type="ChEBI" id="CHEBI:30616"/>
    </ligand>
</feature>
<evidence type="ECO:0000256" key="4">
    <source>
        <dbReference type="ARBA" id="ARBA00022840"/>
    </source>
</evidence>
<dbReference type="PROSITE" id="PS00107">
    <property type="entry name" value="PROTEIN_KINASE_ATP"/>
    <property type="match status" value="1"/>
</dbReference>
<dbReference type="Proteomes" id="UP001500212">
    <property type="component" value="Unassembled WGS sequence"/>
</dbReference>
<name>A0ABP8TJI0_9ACTN</name>
<dbReference type="PROSITE" id="PS50011">
    <property type="entry name" value="PROTEIN_KINASE_DOM"/>
    <property type="match status" value="1"/>
</dbReference>
<keyword evidence="3" id="KW-0418">Kinase</keyword>
<feature type="compositionally biased region" description="Low complexity" evidence="6">
    <location>
        <begin position="330"/>
        <end position="342"/>
    </location>
</feature>
<keyword evidence="7" id="KW-0472">Membrane</keyword>
<dbReference type="Gene3D" id="1.10.510.10">
    <property type="entry name" value="Transferase(Phosphotransferase) domain 1"/>
    <property type="match status" value="1"/>
</dbReference>
<dbReference type="RefSeq" id="WP_345354047.1">
    <property type="nucleotide sequence ID" value="NZ_BAABHJ010000008.1"/>
</dbReference>
<evidence type="ECO:0000259" key="8">
    <source>
        <dbReference type="PROSITE" id="PS50011"/>
    </source>
</evidence>
<keyword evidence="2 5" id="KW-0547">Nucleotide-binding</keyword>
<keyword evidence="1" id="KW-0808">Transferase</keyword>
<feature type="domain" description="Protein kinase" evidence="8">
    <location>
        <begin position="21"/>
        <end position="276"/>
    </location>
</feature>
<evidence type="ECO:0000256" key="5">
    <source>
        <dbReference type="PROSITE-ProRule" id="PRU10141"/>
    </source>
</evidence>
<evidence type="ECO:0000256" key="6">
    <source>
        <dbReference type="SAM" id="MobiDB-lite"/>
    </source>
</evidence>
<dbReference type="PANTHER" id="PTHR43289">
    <property type="entry name" value="MITOGEN-ACTIVATED PROTEIN KINASE KINASE KINASE 20-RELATED"/>
    <property type="match status" value="1"/>
</dbReference>
<dbReference type="Pfam" id="PF00069">
    <property type="entry name" value="Pkinase"/>
    <property type="match status" value="1"/>
</dbReference>
<dbReference type="InterPro" id="IPR017441">
    <property type="entry name" value="Protein_kinase_ATP_BS"/>
</dbReference>
<evidence type="ECO:0000313" key="10">
    <source>
        <dbReference type="Proteomes" id="UP001500212"/>
    </source>
</evidence>
<dbReference type="InterPro" id="IPR008271">
    <property type="entry name" value="Ser/Thr_kinase_AS"/>
</dbReference>
<keyword evidence="10" id="KW-1185">Reference proteome</keyword>
<keyword evidence="7" id="KW-0812">Transmembrane</keyword>
<evidence type="ECO:0000256" key="1">
    <source>
        <dbReference type="ARBA" id="ARBA00022679"/>
    </source>
</evidence>
<dbReference type="Gene3D" id="3.30.200.20">
    <property type="entry name" value="Phosphorylase Kinase, domain 1"/>
    <property type="match status" value="1"/>
</dbReference>
<keyword evidence="4 5" id="KW-0067">ATP-binding</keyword>
<keyword evidence="7" id="KW-1133">Transmembrane helix</keyword>
<evidence type="ECO:0000256" key="7">
    <source>
        <dbReference type="SAM" id="Phobius"/>
    </source>
</evidence>
<dbReference type="Gene3D" id="2.60.120.560">
    <property type="entry name" value="Exo-inulinase, domain 1"/>
    <property type="match status" value="1"/>
</dbReference>
<evidence type="ECO:0000256" key="2">
    <source>
        <dbReference type="ARBA" id="ARBA00022741"/>
    </source>
</evidence>
<dbReference type="InterPro" id="IPR011009">
    <property type="entry name" value="Kinase-like_dom_sf"/>
</dbReference>
<comment type="caution">
    <text evidence="9">The sequence shown here is derived from an EMBL/GenBank/DDBJ whole genome shotgun (WGS) entry which is preliminary data.</text>
</comment>
<evidence type="ECO:0000256" key="3">
    <source>
        <dbReference type="ARBA" id="ARBA00022777"/>
    </source>
</evidence>
<dbReference type="InterPro" id="IPR000719">
    <property type="entry name" value="Prot_kinase_dom"/>
</dbReference>
<accession>A0ABP8TJI0</accession>
<reference evidence="10" key="1">
    <citation type="journal article" date="2019" name="Int. J. Syst. Evol. Microbiol.">
        <title>The Global Catalogue of Microorganisms (GCM) 10K type strain sequencing project: providing services to taxonomists for standard genome sequencing and annotation.</title>
        <authorList>
            <consortium name="The Broad Institute Genomics Platform"/>
            <consortium name="The Broad Institute Genome Sequencing Center for Infectious Disease"/>
            <person name="Wu L."/>
            <person name="Ma J."/>
        </authorList>
    </citation>
    <scope>NUCLEOTIDE SEQUENCE [LARGE SCALE GENOMIC DNA]</scope>
    <source>
        <strain evidence="10">JCM 17938</strain>
    </source>
</reference>
<dbReference type="PANTHER" id="PTHR43289:SF34">
    <property type="entry name" value="SERINE_THREONINE-PROTEIN KINASE YBDM-RELATED"/>
    <property type="match status" value="1"/>
</dbReference>
<protein>
    <recommendedName>
        <fullName evidence="8">Protein kinase domain-containing protein</fullName>
    </recommendedName>
</protein>
<evidence type="ECO:0000313" key="9">
    <source>
        <dbReference type="EMBL" id="GAA4608067.1"/>
    </source>
</evidence>
<feature type="region of interest" description="Disordered" evidence="6">
    <location>
        <begin position="267"/>
        <end position="364"/>
    </location>
</feature>
<proteinExistence type="predicted"/>
<gene>
    <name evidence="9" type="ORF">GCM10023195_31260</name>
</gene>
<sequence length="604" mass="62928">MAADDRIRPLRATDPAELGPYRLLGVVGQGGMGTVYLAASASGERVAVKVINVDFAQDPAFRDRFRREVAAARRVRRFCTAPVLDARVDEEPLYIVTEYVAGPNLKEFVRASGPMRGSSLDHLAVGVATALGAIHGAGIVHRDLKPENVLLSPMGPRVIDFGIARALDSVTEATRPGQIVGTPAYMAPEVIQGRRATTASDVFAWGAVVAFAGTGGTPFPGEGLPAVLYRIMHEAPSLNGLDESVRPLVERALDKDPARRPSAQELLTGLTGHARAAPSDDRTRSSSDAARIPDDAGAEGRRAGLTGPSPVALDTGSAAAGALGPEPDAGHASSGAASDPGATLVATMDPGSPEPAARGEAGVRHRARTRRIAWTVAAATAAVAAGIGATVALMPSGGRTTRTVPVYSNGFSPDTPTWDRDKYTSYVDGRYRMTAEGRAAANDSKPAQYPARYLPAAMEVSVDVAVVSGAGDGTMGLWCRGADDRILDGYVFLVRHDGQGAYIRKITAGGSRTLAQVPNAPGYEPAGAAGSRKNHFTVDCEPEGAKVRLRLWVNGRLTIAATDGDDPLADGQTGLVVMRGSGAHGGRTVVDFDDYSISRIKSGS</sequence>
<dbReference type="SMART" id="SM00220">
    <property type="entry name" value="S_TKc"/>
    <property type="match status" value="1"/>
</dbReference>
<dbReference type="SUPFAM" id="SSF56112">
    <property type="entry name" value="Protein kinase-like (PK-like)"/>
    <property type="match status" value="1"/>
</dbReference>
<organism evidence="9 10">
    <name type="scientific">Actinoallomurus liliacearum</name>
    <dbReference type="NCBI Taxonomy" id="1080073"/>
    <lineage>
        <taxon>Bacteria</taxon>
        <taxon>Bacillati</taxon>
        <taxon>Actinomycetota</taxon>
        <taxon>Actinomycetes</taxon>
        <taxon>Streptosporangiales</taxon>
        <taxon>Thermomonosporaceae</taxon>
        <taxon>Actinoallomurus</taxon>
    </lineage>
</organism>
<dbReference type="PROSITE" id="PS00108">
    <property type="entry name" value="PROTEIN_KINASE_ST"/>
    <property type="match status" value="1"/>
</dbReference>